<accession>A0ABV2QIN8</accession>
<dbReference type="EMBL" id="JBEPSJ010000001">
    <property type="protein sequence ID" value="MET4580909.1"/>
    <property type="molecule type" value="Genomic_DNA"/>
</dbReference>
<evidence type="ECO:0000256" key="1">
    <source>
        <dbReference type="SAM" id="Phobius"/>
    </source>
</evidence>
<protein>
    <submittedName>
        <fullName evidence="2">Uncharacterized membrane protein HdeD (DUF308 family)</fullName>
    </submittedName>
</protein>
<feature type="transmembrane region" description="Helical" evidence="1">
    <location>
        <begin position="76"/>
        <end position="97"/>
    </location>
</feature>
<evidence type="ECO:0000313" key="2">
    <source>
        <dbReference type="EMBL" id="MET4580909.1"/>
    </source>
</evidence>
<gene>
    <name evidence="2" type="ORF">ABIE21_000399</name>
</gene>
<keyword evidence="3" id="KW-1185">Reference proteome</keyword>
<feature type="transmembrane region" description="Helical" evidence="1">
    <location>
        <begin position="23"/>
        <end position="41"/>
    </location>
</feature>
<reference evidence="2 3" key="1">
    <citation type="submission" date="2024-06" db="EMBL/GenBank/DDBJ databases">
        <title>Sorghum-associated microbial communities from plants grown in Nebraska, USA.</title>
        <authorList>
            <person name="Schachtman D."/>
        </authorList>
    </citation>
    <scope>NUCLEOTIDE SEQUENCE [LARGE SCALE GENOMIC DNA]</scope>
    <source>
        <strain evidence="2 3">2857</strain>
    </source>
</reference>
<evidence type="ECO:0000313" key="3">
    <source>
        <dbReference type="Proteomes" id="UP001549257"/>
    </source>
</evidence>
<proteinExistence type="predicted"/>
<feature type="transmembrane region" description="Helical" evidence="1">
    <location>
        <begin position="134"/>
        <end position="153"/>
    </location>
</feature>
<sequence length="189" mass="19242">MSDLYSAGTPGPGSFLLVHRGEVVAVAVVGLVLGIVALVWPDATLTTIAIIFGIYLVASGIFRITVAVLPHPGGAGLRWLSGILGLLVTAAGVFCLASPEKSLVVIAFVIGFGWIAEGVIDIMAGIQGVVSPRWLAIVSGVISIVAGVVTFTLPALAVTAFLVFGAILLIVVSISTLLTLPRRSTVAAS</sequence>
<dbReference type="PANTHER" id="PTHR34989">
    <property type="entry name" value="PROTEIN HDED"/>
    <property type="match status" value="1"/>
</dbReference>
<dbReference type="Pfam" id="PF03729">
    <property type="entry name" value="DUF308"/>
    <property type="match status" value="2"/>
</dbReference>
<name>A0ABV2QIN8_9MICO</name>
<keyword evidence="1" id="KW-0472">Membrane</keyword>
<dbReference type="InterPro" id="IPR005325">
    <property type="entry name" value="DUF308_memb"/>
</dbReference>
<dbReference type="PANTHER" id="PTHR34989:SF1">
    <property type="entry name" value="PROTEIN HDED"/>
    <property type="match status" value="1"/>
</dbReference>
<comment type="caution">
    <text evidence="2">The sequence shown here is derived from an EMBL/GenBank/DDBJ whole genome shotgun (WGS) entry which is preliminary data.</text>
</comment>
<feature type="transmembrane region" description="Helical" evidence="1">
    <location>
        <begin position="159"/>
        <end position="180"/>
    </location>
</feature>
<feature type="transmembrane region" description="Helical" evidence="1">
    <location>
        <begin position="103"/>
        <end position="122"/>
    </location>
</feature>
<organism evidence="2 3">
    <name type="scientific">Conyzicola nivalis</name>
    <dbReference type="NCBI Taxonomy" id="1477021"/>
    <lineage>
        <taxon>Bacteria</taxon>
        <taxon>Bacillati</taxon>
        <taxon>Actinomycetota</taxon>
        <taxon>Actinomycetes</taxon>
        <taxon>Micrococcales</taxon>
        <taxon>Microbacteriaceae</taxon>
        <taxon>Conyzicola</taxon>
    </lineage>
</organism>
<feature type="transmembrane region" description="Helical" evidence="1">
    <location>
        <begin position="47"/>
        <end position="69"/>
    </location>
</feature>
<dbReference type="RefSeq" id="WP_354023116.1">
    <property type="nucleotide sequence ID" value="NZ_JBEPSJ010000001.1"/>
</dbReference>
<dbReference type="InterPro" id="IPR052712">
    <property type="entry name" value="Acid_resist_chaperone_HdeD"/>
</dbReference>
<keyword evidence="1" id="KW-1133">Transmembrane helix</keyword>
<dbReference type="Proteomes" id="UP001549257">
    <property type="component" value="Unassembled WGS sequence"/>
</dbReference>
<keyword evidence="1" id="KW-0812">Transmembrane</keyword>